<dbReference type="RefSeq" id="WP_060926369.1">
    <property type="nucleotide sequence ID" value="NZ_FNSQ01000005.1"/>
</dbReference>
<proteinExistence type="predicted"/>
<evidence type="ECO:0000256" key="1">
    <source>
        <dbReference type="SAM" id="MobiDB-lite"/>
    </source>
</evidence>
<sequence>MASPTRLLAASLSALAAAVLLAGCTIGPGATAPQTTSDPSSGPGQSSDDDSDDLQGTLLDDGRMFAVVTWGSSTCIPQVDEVTADGQTVSVTLVEPSSTSEDATACTSDMAPRASVGALPEGVDPTAEVTLQVTYGDIVGDVDVDGDPTFTGTPGSSTEYTPSAAWYDDGALVLLTWGSSTCAPVIESLEGSGAAGTATFVTDDSQVCTMDMVPRATIVDFGEDEVDDDAFTLTLVGGGLDGTVDVRG</sequence>
<protein>
    <recommendedName>
        <fullName evidence="5">Lipoprotein</fullName>
    </recommendedName>
</protein>
<evidence type="ECO:0008006" key="5">
    <source>
        <dbReference type="Google" id="ProtNLM"/>
    </source>
</evidence>
<evidence type="ECO:0000313" key="4">
    <source>
        <dbReference type="Proteomes" id="UP000183750"/>
    </source>
</evidence>
<dbReference type="OrthoDB" id="5083660at2"/>
<accession>A0A1H4QIG1</accession>
<feature type="signal peptide" evidence="2">
    <location>
        <begin position="1"/>
        <end position="22"/>
    </location>
</feature>
<evidence type="ECO:0000256" key="2">
    <source>
        <dbReference type="SAM" id="SignalP"/>
    </source>
</evidence>
<keyword evidence="4" id="KW-1185">Reference proteome</keyword>
<evidence type="ECO:0000313" key="3">
    <source>
        <dbReference type="EMBL" id="SEC19318.1"/>
    </source>
</evidence>
<feature type="region of interest" description="Disordered" evidence="1">
    <location>
        <begin position="30"/>
        <end position="56"/>
    </location>
</feature>
<keyword evidence="2" id="KW-0732">Signal</keyword>
<dbReference type="PROSITE" id="PS51257">
    <property type="entry name" value="PROKAR_LIPOPROTEIN"/>
    <property type="match status" value="1"/>
</dbReference>
<feature type="chain" id="PRO_5039199878" description="Lipoprotein" evidence="2">
    <location>
        <begin position="23"/>
        <end position="248"/>
    </location>
</feature>
<name>A0A1H4QIG1_9MICO</name>
<dbReference type="EMBL" id="FNSQ01000005">
    <property type="protein sequence ID" value="SEC19318.1"/>
    <property type="molecule type" value="Genomic_DNA"/>
</dbReference>
<dbReference type="AlphaFoldDB" id="A0A1H4QIG1"/>
<feature type="compositionally biased region" description="Low complexity" evidence="1">
    <location>
        <begin position="35"/>
        <end position="46"/>
    </location>
</feature>
<dbReference type="Proteomes" id="UP000183750">
    <property type="component" value="Unassembled WGS sequence"/>
</dbReference>
<reference evidence="4" key="1">
    <citation type="submission" date="2016-10" db="EMBL/GenBank/DDBJ databases">
        <authorList>
            <person name="Varghese N."/>
            <person name="Submissions S."/>
        </authorList>
    </citation>
    <scope>NUCLEOTIDE SEQUENCE [LARGE SCALE GENOMIC DNA]</scope>
    <source>
        <strain evidence="4">DSM 16089</strain>
    </source>
</reference>
<gene>
    <name evidence="3" type="ORF">SAMN04489807_3111</name>
</gene>
<organism evidence="3 4">
    <name type="scientific">Microbacterium hydrocarbonoxydans</name>
    <dbReference type="NCBI Taxonomy" id="273678"/>
    <lineage>
        <taxon>Bacteria</taxon>
        <taxon>Bacillati</taxon>
        <taxon>Actinomycetota</taxon>
        <taxon>Actinomycetes</taxon>
        <taxon>Micrococcales</taxon>
        <taxon>Microbacteriaceae</taxon>
        <taxon>Microbacterium</taxon>
    </lineage>
</organism>